<reference evidence="2 4" key="2">
    <citation type="submission" date="2019-09" db="EMBL/GenBank/DDBJ databases">
        <title>A bacterium isolated from glacier soil.</title>
        <authorList>
            <person name="Liu Q."/>
        </authorList>
    </citation>
    <scope>NUCLEOTIDE SEQUENCE [LARGE SCALE GENOMIC DNA]</scope>
    <source>
        <strain evidence="2 4">MDT1-10-3</strain>
    </source>
</reference>
<dbReference type="OrthoDB" id="116151at2"/>
<evidence type="ECO:0000313" key="2">
    <source>
        <dbReference type="EMBL" id="KAA6431187.1"/>
    </source>
</evidence>
<dbReference type="Proteomes" id="UP000323866">
    <property type="component" value="Unassembled WGS sequence"/>
</dbReference>
<dbReference type="InterPro" id="IPR038740">
    <property type="entry name" value="BioF2-like_GNAT_dom"/>
</dbReference>
<dbReference type="SUPFAM" id="SSF55729">
    <property type="entry name" value="Acyl-CoA N-acyltransferases (Nat)"/>
    <property type="match status" value="1"/>
</dbReference>
<dbReference type="PANTHER" id="PTHR36174:SF1">
    <property type="entry name" value="LIPID II:GLYCINE GLYCYLTRANSFERASE"/>
    <property type="match status" value="1"/>
</dbReference>
<evidence type="ECO:0000313" key="3">
    <source>
        <dbReference type="EMBL" id="MFA1772250.1"/>
    </source>
</evidence>
<comment type="caution">
    <text evidence="2">The sequence shown here is derived from an EMBL/GenBank/DDBJ whole genome shotgun (WGS) entry which is preliminary data.</text>
</comment>
<feature type="domain" description="BioF2-like acetyltransferase" evidence="1">
    <location>
        <begin position="146"/>
        <end position="270"/>
    </location>
</feature>
<accession>A0A5M8Q5T1</accession>
<dbReference type="InterPro" id="IPR016181">
    <property type="entry name" value="Acyl_CoA_acyltransferase"/>
</dbReference>
<evidence type="ECO:0000313" key="4">
    <source>
        <dbReference type="Proteomes" id="UP000323866"/>
    </source>
</evidence>
<proteinExistence type="predicted"/>
<dbReference type="EMBL" id="VKKZ01000024">
    <property type="protein sequence ID" value="KAA6431187.1"/>
    <property type="molecule type" value="Genomic_DNA"/>
</dbReference>
<organism evidence="2 4">
    <name type="scientific">Rufibacter glacialis</name>
    <dbReference type="NCBI Taxonomy" id="1259555"/>
    <lineage>
        <taxon>Bacteria</taxon>
        <taxon>Pseudomonadati</taxon>
        <taxon>Bacteroidota</taxon>
        <taxon>Cytophagia</taxon>
        <taxon>Cytophagales</taxon>
        <taxon>Hymenobacteraceae</taxon>
        <taxon>Rufibacter</taxon>
    </lineage>
</organism>
<evidence type="ECO:0000259" key="1">
    <source>
        <dbReference type="Pfam" id="PF13480"/>
    </source>
</evidence>
<dbReference type="EC" id="2.3.1.-" evidence="3"/>
<dbReference type="AlphaFoldDB" id="A0A5M8Q5T1"/>
<evidence type="ECO:0000313" key="5">
    <source>
        <dbReference type="Proteomes" id="UP001570846"/>
    </source>
</evidence>
<dbReference type="GO" id="GO:0016746">
    <property type="term" value="F:acyltransferase activity"/>
    <property type="evidence" value="ECO:0007669"/>
    <property type="project" value="UniProtKB-KW"/>
</dbReference>
<dbReference type="RefSeq" id="WP_149100214.1">
    <property type="nucleotide sequence ID" value="NZ_BMMG01000007.1"/>
</dbReference>
<dbReference type="Pfam" id="PF13480">
    <property type="entry name" value="Acetyltransf_6"/>
    <property type="match status" value="1"/>
</dbReference>
<gene>
    <name evidence="3" type="ORF">ACD591_13200</name>
    <name evidence="2" type="ORF">FOE74_19030</name>
</gene>
<keyword evidence="2" id="KW-0808">Transferase</keyword>
<reference evidence="3 5" key="3">
    <citation type="submission" date="2024-08" db="EMBL/GenBank/DDBJ databases">
        <authorList>
            <person name="Wei W."/>
        </authorList>
    </citation>
    <scope>NUCLEOTIDE SEQUENCE [LARGE SCALE GENOMIC DNA]</scope>
    <source>
        <strain evidence="3 5">XU2</strain>
    </source>
</reference>
<dbReference type="InterPro" id="IPR050644">
    <property type="entry name" value="PG_Glycine_Bridge_Synth"/>
</dbReference>
<reference evidence="2 4" key="1">
    <citation type="submission" date="2019-07" db="EMBL/GenBank/DDBJ databases">
        <authorList>
            <person name="Qu J.-H."/>
        </authorList>
    </citation>
    <scope>NUCLEOTIDE SEQUENCE [LARGE SCALE GENOMIC DNA]</scope>
    <source>
        <strain evidence="2 4">MDT1-10-3</strain>
    </source>
</reference>
<dbReference type="Proteomes" id="UP001570846">
    <property type="component" value="Unassembled WGS sequence"/>
</dbReference>
<keyword evidence="5" id="KW-1185">Reference proteome</keyword>
<dbReference type="Gene3D" id="3.40.630.30">
    <property type="match status" value="1"/>
</dbReference>
<protein>
    <submittedName>
        <fullName evidence="2">GNAT family N-acetyltransferase</fullName>
        <ecNumber evidence="3">2.3.1.-</ecNumber>
    </submittedName>
</protein>
<keyword evidence="3" id="KW-0012">Acyltransferase</keyword>
<dbReference type="EMBL" id="JBGOGF010000007">
    <property type="protein sequence ID" value="MFA1772250.1"/>
    <property type="molecule type" value="Genomic_DNA"/>
</dbReference>
<sequence length="319" mass="36288">MIHLLRHHEIDFVRWQACLRKAPEPLVYLQAWYLEVVCAGRWEALVERQGEEYVSLFPLPVKKWLGRKKVYQPLFTQQLGLVITPESQHRAVEEYLALLPDRYAQVHYQMPVPPASLNLSPPWAWRERPNYELSLAPAYALLLQNYSTNLKRNLKAAAKNGLVVAPATSITPLLRLFQETKGKELPGLKARHYQRLAKLYQRAAQEGVGEVWEVRAQNNLLAAAFILRTTHRVTFLFGASSPEGRQKKAMAFLLDQLVQQEAGSGKTFDFEGSEVPGVANFYASFGAQPVKYVSLSCQSKPFALQWTSTVSTFLARHLR</sequence>
<dbReference type="PANTHER" id="PTHR36174">
    <property type="entry name" value="LIPID II:GLYCINE GLYCYLTRANSFERASE"/>
    <property type="match status" value="1"/>
</dbReference>
<name>A0A5M8Q5T1_9BACT</name>